<keyword evidence="3" id="KW-1185">Reference proteome</keyword>
<dbReference type="Proteomes" id="UP000199340">
    <property type="component" value="Unassembled WGS sequence"/>
</dbReference>
<sequence>MFERLLSRFRAGQPAPLPQPDADLALGALLVRVAKSDHTYRVEEIQRIDRLIARLFELNPVQAAKMRATCEKLEKQAPGTGHFAQLIHDNVDHSHRLDALQAMHEVMIADGTAVEEEVALIHALTEALGLTPEDEAAARERAEAGHVLPPAHPKG</sequence>
<name>A0A1G8L9C9_9RHOB</name>
<evidence type="ECO:0000313" key="2">
    <source>
        <dbReference type="EMBL" id="SDI52344.1"/>
    </source>
</evidence>
<dbReference type="EMBL" id="FNEB01000003">
    <property type="protein sequence ID" value="SDI52344.1"/>
    <property type="molecule type" value="Genomic_DNA"/>
</dbReference>
<dbReference type="OrthoDB" id="5402150at2"/>
<dbReference type="STRING" id="490829.SAMN05421850_103230"/>
<evidence type="ECO:0000313" key="3">
    <source>
        <dbReference type="Proteomes" id="UP000199340"/>
    </source>
</evidence>
<protein>
    <submittedName>
        <fullName evidence="2">Uncharacterized conserved protein, tellurite resistance protein B (TerB) family</fullName>
    </submittedName>
</protein>
<dbReference type="Pfam" id="PF05099">
    <property type="entry name" value="TerB"/>
    <property type="match status" value="1"/>
</dbReference>
<dbReference type="SUPFAM" id="SSF158682">
    <property type="entry name" value="TerB-like"/>
    <property type="match status" value="1"/>
</dbReference>
<feature type="domain" description="Co-chaperone DjlA N-terminal" evidence="1">
    <location>
        <begin position="24"/>
        <end position="139"/>
    </location>
</feature>
<proteinExistence type="predicted"/>
<evidence type="ECO:0000259" key="1">
    <source>
        <dbReference type="Pfam" id="PF05099"/>
    </source>
</evidence>
<accession>A0A1G8L9C9</accession>
<gene>
    <name evidence="2" type="ORF">SAMN05421850_103230</name>
</gene>
<dbReference type="InterPro" id="IPR007791">
    <property type="entry name" value="DjlA_N"/>
</dbReference>
<dbReference type="RefSeq" id="WP_090028180.1">
    <property type="nucleotide sequence ID" value="NZ_FNEB01000003.1"/>
</dbReference>
<reference evidence="2 3" key="1">
    <citation type="submission" date="2016-10" db="EMBL/GenBank/DDBJ databases">
        <authorList>
            <person name="de Groot N.N."/>
        </authorList>
    </citation>
    <scope>NUCLEOTIDE SEQUENCE [LARGE SCALE GENOMIC DNA]</scope>
    <source>
        <strain evidence="2 3">DSM 28010</strain>
    </source>
</reference>
<dbReference type="CDD" id="cd07313">
    <property type="entry name" value="terB_like_2"/>
    <property type="match status" value="1"/>
</dbReference>
<dbReference type="AlphaFoldDB" id="A0A1G8L9C9"/>
<dbReference type="Gene3D" id="1.10.3680.10">
    <property type="entry name" value="TerB-like"/>
    <property type="match status" value="1"/>
</dbReference>
<dbReference type="InterPro" id="IPR029024">
    <property type="entry name" value="TerB-like"/>
</dbReference>
<organism evidence="2 3">
    <name type="scientific">Lutimaribacter saemankumensis</name>
    <dbReference type="NCBI Taxonomy" id="490829"/>
    <lineage>
        <taxon>Bacteria</taxon>
        <taxon>Pseudomonadati</taxon>
        <taxon>Pseudomonadota</taxon>
        <taxon>Alphaproteobacteria</taxon>
        <taxon>Rhodobacterales</taxon>
        <taxon>Roseobacteraceae</taxon>
        <taxon>Lutimaribacter</taxon>
    </lineage>
</organism>